<evidence type="ECO:0000259" key="3">
    <source>
        <dbReference type="PROSITE" id="PS50887"/>
    </source>
</evidence>
<feature type="domain" description="GGDEF" evidence="3">
    <location>
        <begin position="53"/>
        <end position="185"/>
    </location>
</feature>
<dbReference type="PROSITE" id="PS50883">
    <property type="entry name" value="EAL"/>
    <property type="match status" value="1"/>
</dbReference>
<proteinExistence type="predicted"/>
<dbReference type="SUPFAM" id="SSF55785">
    <property type="entry name" value="PYP-like sensor domain (PAS domain)"/>
    <property type="match status" value="2"/>
</dbReference>
<dbReference type="PROSITE" id="PS50112">
    <property type="entry name" value="PAS"/>
    <property type="match status" value="1"/>
</dbReference>
<evidence type="ECO:0000313" key="4">
    <source>
        <dbReference type="EMBL" id="HJB42438.1"/>
    </source>
</evidence>
<protein>
    <submittedName>
        <fullName evidence="4">EAL domain-containing protein</fullName>
    </submittedName>
</protein>
<dbReference type="Pfam" id="PF00990">
    <property type="entry name" value="GGDEF"/>
    <property type="match status" value="1"/>
</dbReference>
<dbReference type="InterPro" id="IPR000014">
    <property type="entry name" value="PAS"/>
</dbReference>
<dbReference type="EMBL" id="DWYG01000136">
    <property type="protein sequence ID" value="HJB42438.1"/>
    <property type="molecule type" value="Genomic_DNA"/>
</dbReference>
<organism evidence="4 5">
    <name type="scientific">Candidatus Gemmiger avicola</name>
    <dbReference type="NCBI Taxonomy" id="2838605"/>
    <lineage>
        <taxon>Bacteria</taxon>
        <taxon>Bacillati</taxon>
        <taxon>Bacillota</taxon>
        <taxon>Clostridia</taxon>
        <taxon>Eubacteriales</taxon>
        <taxon>Gemmiger</taxon>
    </lineage>
</organism>
<dbReference type="InterPro" id="IPR029787">
    <property type="entry name" value="Nucleotide_cyclase"/>
</dbReference>
<reference evidence="4" key="1">
    <citation type="journal article" date="2021" name="PeerJ">
        <title>Extensive microbial diversity within the chicken gut microbiome revealed by metagenomics and culture.</title>
        <authorList>
            <person name="Gilroy R."/>
            <person name="Ravi A."/>
            <person name="Getino M."/>
            <person name="Pursley I."/>
            <person name="Horton D.L."/>
            <person name="Alikhan N.F."/>
            <person name="Baker D."/>
            <person name="Gharbi K."/>
            <person name="Hall N."/>
            <person name="Watson M."/>
            <person name="Adriaenssens E.M."/>
            <person name="Foster-Nyarko E."/>
            <person name="Jarju S."/>
            <person name="Secka A."/>
            <person name="Antonio M."/>
            <person name="Oren A."/>
            <person name="Chaudhuri R.R."/>
            <person name="La Ragione R."/>
            <person name="Hildebrand F."/>
            <person name="Pallen M.J."/>
        </authorList>
    </citation>
    <scope>NUCLEOTIDE SEQUENCE</scope>
    <source>
        <strain evidence="4">ChiBcec8-13705</strain>
    </source>
</reference>
<dbReference type="PANTHER" id="PTHR33121">
    <property type="entry name" value="CYCLIC DI-GMP PHOSPHODIESTERASE PDEF"/>
    <property type="match status" value="1"/>
</dbReference>
<evidence type="ECO:0000259" key="1">
    <source>
        <dbReference type="PROSITE" id="PS50112"/>
    </source>
</evidence>
<dbReference type="InterPro" id="IPR050706">
    <property type="entry name" value="Cyclic-di-GMP_PDE-like"/>
</dbReference>
<dbReference type="SMART" id="SM00267">
    <property type="entry name" value="GGDEF"/>
    <property type="match status" value="1"/>
</dbReference>
<dbReference type="NCBIfam" id="TIGR00254">
    <property type="entry name" value="GGDEF"/>
    <property type="match status" value="1"/>
</dbReference>
<dbReference type="PANTHER" id="PTHR33121:SF70">
    <property type="entry name" value="SIGNALING PROTEIN YKOW"/>
    <property type="match status" value="1"/>
</dbReference>
<dbReference type="PROSITE" id="PS50887">
    <property type="entry name" value="GGDEF"/>
    <property type="match status" value="2"/>
</dbReference>
<dbReference type="SUPFAM" id="SSF55781">
    <property type="entry name" value="GAF domain-like"/>
    <property type="match status" value="1"/>
</dbReference>
<accession>A0A9D2S349</accession>
<dbReference type="Gene3D" id="3.30.450.20">
    <property type="entry name" value="PAS domain"/>
    <property type="match status" value="2"/>
</dbReference>
<dbReference type="CDD" id="cd00130">
    <property type="entry name" value="PAS"/>
    <property type="match status" value="1"/>
</dbReference>
<dbReference type="Gene3D" id="3.30.70.270">
    <property type="match status" value="2"/>
</dbReference>
<dbReference type="Gene3D" id="3.20.20.450">
    <property type="entry name" value="EAL domain"/>
    <property type="match status" value="1"/>
</dbReference>
<dbReference type="InterPro" id="IPR043128">
    <property type="entry name" value="Rev_trsase/Diguanyl_cyclase"/>
</dbReference>
<dbReference type="InterPro" id="IPR000160">
    <property type="entry name" value="GGDEF_dom"/>
</dbReference>
<dbReference type="Pfam" id="PF13188">
    <property type="entry name" value="PAS_8"/>
    <property type="match status" value="1"/>
</dbReference>
<feature type="domain" description="PAS" evidence="1">
    <location>
        <begin position="200"/>
        <end position="273"/>
    </location>
</feature>
<dbReference type="SUPFAM" id="SSF55073">
    <property type="entry name" value="Nucleotide cyclase"/>
    <property type="match status" value="2"/>
</dbReference>
<evidence type="ECO:0000313" key="5">
    <source>
        <dbReference type="Proteomes" id="UP000886803"/>
    </source>
</evidence>
<reference evidence="4" key="2">
    <citation type="submission" date="2021-04" db="EMBL/GenBank/DDBJ databases">
        <authorList>
            <person name="Gilroy R."/>
        </authorList>
    </citation>
    <scope>NUCLEOTIDE SEQUENCE</scope>
    <source>
        <strain evidence="4">ChiBcec8-13705</strain>
    </source>
</reference>
<dbReference type="SUPFAM" id="SSF141868">
    <property type="entry name" value="EAL domain-like"/>
    <property type="match status" value="1"/>
</dbReference>
<dbReference type="Proteomes" id="UP000886803">
    <property type="component" value="Unassembled WGS sequence"/>
</dbReference>
<sequence length="1363" mass="149024">MEEKTAAAPREELPLRLEELLRRASRDALSGLLNRDTMEREIRRRLAALLPEEACALFILDLDNFKQVNDTFGHQAGDQAIRESARMLSGLFRASDIIGRLGGDEFAVFLTGARITEELLHRKAAQICDTLQLSVGENGTVSLTASVGVCLADANQTFEGLYQSADLALYRAKKSGKHRYCLKVHDRFEGEAPADCHPISAIPLNRLLETMASGVALLEMGPQPRVVYVSPSFCRLIGADPGAYPVPQPLTALVHPDDFCALEQALREGLRSCRPVEYTHRLATADARRWLWCHTRAERIPYDSPRPMLLVTGSDVSAYKEKEQRLTESNRRLRTAFDQVAQQMWEVDLAARTFSLYAPGGGEPSAGTAFPDGMVETGWVHPRSARAFCAFARALCGGQAQGYGNFLLRLHPADRYRWTVLSYRLLCDEAGRAVRAVGVAEPLDQTFRRYHPGANPKGVMPSAMLADLVAEMRLNLTRDTVEELWVEGQDQTAAWAGVPARAMLRQQRAGLRRDDSANGADDFSACFSTAQMRAQFGAGRRWLAAVYQRVDAGGNIRRVRHLVRMTQDTQTGALLAFGCLLHLHLPAVWERRLCTESGAFDPITRLYDRGFIARAAGAFAGAGAGAYAVAVVQALGLAAGQEEDPAPARRTRQGIAAAFAAALGGGCLLGQYAPDQLVVLFPLPLPQEELQRRLEEAFAFLRIAVQEGLPPHTLRFVAGVAVRQADAEPYEEMLNRALCLCGLCWNAPGDMVAFTREGETLPWALPEGAGQEAGLREQPAGADRPLTEEEKDVALRCMAAMLAAETLESSVQGVLQQLGVYCGADRVYIVSLAPGGRVITMPYEWTGPGKTGIRQAVSGLPRGRFPLLERCMAQRKPVFLSRSQPPGGEGAWRFAVYPLLQKERVEGFLCMENARRHADDAALVNALLPLLQREPERFSRSGGMAGDVGRLMGMPDLRAYLATVAGLDAARYTSLGAVCLDIPGIAAINGSHGFAYGSQLLWYACQAMADVFGPDLLFRTWEAEFVAFLPNTTQPVFAGRCERLRSILRRRYPRDLRLGFAWAEGDFTGRSLVDAARRSMAAERVGVPPGLPDLLLAPPGEPRAALENGVRAVVYFQPKVALFTGRLAGAEALVRGVGPDGRLIPPDSFLPELEETGGIRELDLYVLDRALAQVDRWRAEGLGVVPVAVNLSRVTLRSPSLPASILAIQSRYPALPPSALELEITEQADAVGTETLHSLVAQFHSFGLRVSLDDFGARYANLSLFASVPFDAVKLDRSLVADLAGNPVNRQLVHDIFQLCRMRGIDCLAEGVETPEQVRLLQDAGCTWAQGFYYDPPLPADRFAQRYLQPAPPAAPTQRRNHG</sequence>
<dbReference type="Pfam" id="PF00563">
    <property type="entry name" value="EAL"/>
    <property type="match status" value="1"/>
</dbReference>
<dbReference type="SMART" id="SM00052">
    <property type="entry name" value="EAL"/>
    <property type="match status" value="1"/>
</dbReference>
<dbReference type="InterPro" id="IPR035919">
    <property type="entry name" value="EAL_sf"/>
</dbReference>
<dbReference type="SMART" id="SM00091">
    <property type="entry name" value="PAS"/>
    <property type="match status" value="1"/>
</dbReference>
<name>A0A9D2S349_9FIRM</name>
<evidence type="ECO:0000259" key="2">
    <source>
        <dbReference type="PROSITE" id="PS50883"/>
    </source>
</evidence>
<gene>
    <name evidence="4" type="ORF">H9945_08060</name>
</gene>
<dbReference type="CDD" id="cd01949">
    <property type="entry name" value="GGDEF"/>
    <property type="match status" value="1"/>
</dbReference>
<dbReference type="InterPro" id="IPR001633">
    <property type="entry name" value="EAL_dom"/>
</dbReference>
<feature type="domain" description="EAL" evidence="2">
    <location>
        <begin position="1095"/>
        <end position="1351"/>
    </location>
</feature>
<comment type="caution">
    <text evidence="4">The sequence shown here is derived from an EMBL/GenBank/DDBJ whole genome shotgun (WGS) entry which is preliminary data.</text>
</comment>
<dbReference type="GO" id="GO:0071111">
    <property type="term" value="F:cyclic-guanylate-specific phosphodiesterase activity"/>
    <property type="evidence" value="ECO:0007669"/>
    <property type="project" value="InterPro"/>
</dbReference>
<dbReference type="CDD" id="cd01948">
    <property type="entry name" value="EAL"/>
    <property type="match status" value="1"/>
</dbReference>
<feature type="domain" description="GGDEF" evidence="3">
    <location>
        <begin position="973"/>
        <end position="1099"/>
    </location>
</feature>
<dbReference type="InterPro" id="IPR035965">
    <property type="entry name" value="PAS-like_dom_sf"/>
</dbReference>